<sequence>MDPPRMTGVGMVRPVVLDGKPDFDDSLTVVERIIRAGLDAVRACGDVGGRKCRIIEEEGEGRRASSSGMRVHDKMTARDESTLLRILAEDVATLLTLTDEQRRSLPSELRPSSQYLFGIACACMRSMAPCVAVDPDGAWVDGVRYPIILMDELFDAEHPSIAENCGAGILNLIRAGGVVVSATHRPGHFRGMASRTITLSGGRVLTDERISLPVR</sequence>
<dbReference type="Proteomes" id="UP001530315">
    <property type="component" value="Unassembled WGS sequence"/>
</dbReference>
<evidence type="ECO:0000256" key="1">
    <source>
        <dbReference type="ARBA" id="ARBA00022448"/>
    </source>
</evidence>
<dbReference type="InterPro" id="IPR027417">
    <property type="entry name" value="P-loop_NTPase"/>
</dbReference>
<keyword evidence="3" id="KW-1185">Reference proteome</keyword>
<reference evidence="2 3" key="1">
    <citation type="submission" date="2024-10" db="EMBL/GenBank/DDBJ databases">
        <title>Updated reference genomes for cyclostephanoid diatoms.</title>
        <authorList>
            <person name="Roberts W.R."/>
            <person name="Alverson A.J."/>
        </authorList>
    </citation>
    <scope>NUCLEOTIDE SEQUENCE [LARGE SCALE GENOMIC DNA]</scope>
    <source>
        <strain evidence="2 3">AJA276-08</strain>
    </source>
</reference>
<proteinExistence type="predicted"/>
<evidence type="ECO:0000313" key="3">
    <source>
        <dbReference type="Proteomes" id="UP001530315"/>
    </source>
</evidence>
<gene>
    <name evidence="2" type="ORF">ACHAW5_005118</name>
</gene>
<comment type="caution">
    <text evidence="2">The sequence shown here is derived from an EMBL/GenBank/DDBJ whole genome shotgun (WGS) entry which is preliminary data.</text>
</comment>
<accession>A0ABD3MQ88</accession>
<dbReference type="InterPro" id="IPR050166">
    <property type="entry name" value="ABC_transporter_ATP-bind"/>
</dbReference>
<dbReference type="PANTHER" id="PTHR42788">
    <property type="entry name" value="TAURINE IMPORT ATP-BINDING PROTEIN-RELATED"/>
    <property type="match status" value="1"/>
</dbReference>
<keyword evidence="1" id="KW-0813">Transport</keyword>
<dbReference type="AlphaFoldDB" id="A0ABD3MQ88"/>
<dbReference type="Gene3D" id="3.40.50.300">
    <property type="entry name" value="P-loop containing nucleotide triphosphate hydrolases"/>
    <property type="match status" value="1"/>
</dbReference>
<dbReference type="PANTHER" id="PTHR42788:SF13">
    <property type="entry name" value="ALIPHATIC SULFONATES IMPORT ATP-BINDING PROTEIN SSUB"/>
    <property type="match status" value="1"/>
</dbReference>
<evidence type="ECO:0000313" key="2">
    <source>
        <dbReference type="EMBL" id="KAL3764377.1"/>
    </source>
</evidence>
<organism evidence="2 3">
    <name type="scientific">Stephanodiscus triporus</name>
    <dbReference type="NCBI Taxonomy" id="2934178"/>
    <lineage>
        <taxon>Eukaryota</taxon>
        <taxon>Sar</taxon>
        <taxon>Stramenopiles</taxon>
        <taxon>Ochrophyta</taxon>
        <taxon>Bacillariophyta</taxon>
        <taxon>Coscinodiscophyceae</taxon>
        <taxon>Thalassiosirophycidae</taxon>
        <taxon>Stephanodiscales</taxon>
        <taxon>Stephanodiscaceae</taxon>
        <taxon>Stephanodiscus</taxon>
    </lineage>
</organism>
<dbReference type="SUPFAM" id="SSF52540">
    <property type="entry name" value="P-loop containing nucleoside triphosphate hydrolases"/>
    <property type="match status" value="1"/>
</dbReference>
<name>A0ABD3MQ88_9STRA</name>
<protein>
    <submittedName>
        <fullName evidence="2">Uncharacterized protein</fullName>
    </submittedName>
</protein>
<dbReference type="EMBL" id="JALLAZ020001776">
    <property type="protein sequence ID" value="KAL3764377.1"/>
    <property type="molecule type" value="Genomic_DNA"/>
</dbReference>